<dbReference type="RefSeq" id="WP_244685417.1">
    <property type="nucleotide sequence ID" value="NZ_CP095043.1"/>
</dbReference>
<evidence type="ECO:0000313" key="12">
    <source>
        <dbReference type="EMBL" id="UOQ60077.1"/>
    </source>
</evidence>
<evidence type="ECO:0000256" key="1">
    <source>
        <dbReference type="ARBA" id="ARBA00000012"/>
    </source>
</evidence>
<dbReference type="SUPFAM" id="SSF51717">
    <property type="entry name" value="Dihydropteroate synthetase-like"/>
    <property type="match status" value="1"/>
</dbReference>
<feature type="domain" description="Pterin-binding" evidence="11">
    <location>
        <begin position="5"/>
        <end position="269"/>
    </location>
</feature>
<evidence type="ECO:0000313" key="13">
    <source>
        <dbReference type="Proteomes" id="UP000831775"/>
    </source>
</evidence>
<dbReference type="GO" id="GO:0004156">
    <property type="term" value="F:dihydropteroate synthase activity"/>
    <property type="evidence" value="ECO:0007669"/>
    <property type="project" value="UniProtKB-EC"/>
</dbReference>
<comment type="catalytic activity">
    <reaction evidence="1">
        <text>(7,8-dihydropterin-6-yl)methyl diphosphate + 4-aminobenzoate = 7,8-dihydropteroate + diphosphate</text>
        <dbReference type="Rhea" id="RHEA:19949"/>
        <dbReference type="ChEBI" id="CHEBI:17836"/>
        <dbReference type="ChEBI" id="CHEBI:17839"/>
        <dbReference type="ChEBI" id="CHEBI:33019"/>
        <dbReference type="ChEBI" id="CHEBI:72950"/>
        <dbReference type="EC" id="2.5.1.15"/>
    </reaction>
</comment>
<dbReference type="InterPro" id="IPR000489">
    <property type="entry name" value="Pterin-binding_dom"/>
</dbReference>
<accession>A0ABY4FUX9</accession>
<dbReference type="PROSITE" id="PS50972">
    <property type="entry name" value="PTERIN_BINDING"/>
    <property type="match status" value="1"/>
</dbReference>
<protein>
    <recommendedName>
        <fullName evidence="5 10">Dihydropteroate synthase</fullName>
        <shortName evidence="10">DHPS</shortName>
        <ecNumber evidence="5 10">2.5.1.15</ecNumber>
    </recommendedName>
    <alternativeName>
        <fullName evidence="10">Dihydropteroate pyrophosphorylase</fullName>
    </alternativeName>
</protein>
<dbReference type="InterPro" id="IPR011005">
    <property type="entry name" value="Dihydropteroate_synth-like_sf"/>
</dbReference>
<dbReference type="Proteomes" id="UP000831775">
    <property type="component" value="Chromosome"/>
</dbReference>
<dbReference type="Gene3D" id="3.20.20.20">
    <property type="entry name" value="Dihydropteroate synthase-like"/>
    <property type="match status" value="1"/>
</dbReference>
<comment type="cofactor">
    <cofactor evidence="2 10">
        <name>Mg(2+)</name>
        <dbReference type="ChEBI" id="CHEBI:18420"/>
    </cofactor>
</comment>
<evidence type="ECO:0000256" key="7">
    <source>
        <dbReference type="ARBA" id="ARBA00022723"/>
    </source>
</evidence>
<evidence type="ECO:0000256" key="8">
    <source>
        <dbReference type="ARBA" id="ARBA00022842"/>
    </source>
</evidence>
<reference evidence="12 13" key="1">
    <citation type="submission" date="2022-04" db="EMBL/GenBank/DDBJ databases">
        <title>Leucobacter sp. isolated from rhizosphere of onion.</title>
        <authorList>
            <person name="Won M."/>
            <person name="Lee C.-M."/>
            <person name="Woen H.-Y."/>
            <person name="Kwon S.-W."/>
        </authorList>
    </citation>
    <scope>NUCLEOTIDE SEQUENCE [LARGE SCALE GENOMIC DNA]</scope>
    <source>
        <strain evidence="12 13">H25R-14</strain>
    </source>
</reference>
<keyword evidence="13" id="KW-1185">Reference proteome</keyword>
<evidence type="ECO:0000256" key="5">
    <source>
        <dbReference type="ARBA" id="ARBA00012458"/>
    </source>
</evidence>
<keyword evidence="8 10" id="KW-0460">Magnesium</keyword>
<evidence type="ECO:0000256" key="3">
    <source>
        <dbReference type="ARBA" id="ARBA00004763"/>
    </source>
</evidence>
<dbReference type="NCBIfam" id="TIGR01496">
    <property type="entry name" value="DHPS"/>
    <property type="match status" value="1"/>
</dbReference>
<keyword evidence="9 10" id="KW-0289">Folate biosynthesis</keyword>
<dbReference type="EC" id="2.5.1.15" evidence="5 10"/>
<dbReference type="PANTHER" id="PTHR20941:SF1">
    <property type="entry name" value="FOLIC ACID SYNTHESIS PROTEIN FOL1"/>
    <property type="match status" value="1"/>
</dbReference>
<comment type="pathway">
    <text evidence="3 10">Cofactor biosynthesis; tetrahydrofolate biosynthesis; 7,8-dihydrofolate from 2-amino-4-hydroxy-6-hydroxymethyl-7,8-dihydropteridine diphosphate and 4-aminobenzoate: step 1/2.</text>
</comment>
<comment type="similarity">
    <text evidence="4 10">Belongs to the DHPS family.</text>
</comment>
<dbReference type="InterPro" id="IPR045031">
    <property type="entry name" value="DHP_synth-like"/>
</dbReference>
<name>A0ABY4FUX9_9MICO</name>
<dbReference type="InterPro" id="IPR006390">
    <property type="entry name" value="DHP_synth_dom"/>
</dbReference>
<dbReference type="Pfam" id="PF00809">
    <property type="entry name" value="Pterin_bind"/>
    <property type="match status" value="1"/>
</dbReference>
<keyword evidence="7 10" id="KW-0479">Metal-binding</keyword>
<dbReference type="PROSITE" id="PS00792">
    <property type="entry name" value="DHPS_1"/>
    <property type="match status" value="1"/>
</dbReference>
<comment type="function">
    <text evidence="10">Catalyzes the condensation of para-aminobenzoate (pABA) with 6-hydroxymethyl-7,8-dihydropterin diphosphate (DHPt-PP) to form 7,8-dihydropteroate (H2Pte), the immediate precursor of folate derivatives.</text>
</comment>
<dbReference type="PANTHER" id="PTHR20941">
    <property type="entry name" value="FOLATE SYNTHESIS PROTEINS"/>
    <property type="match status" value="1"/>
</dbReference>
<sequence length="287" mass="29402">MSPATVVLGVLNVTPDSFSDGGEFASLDAAVRRGSGLVAQGADIIDVGGESTRPGATPVPRAEELDRTLPVVRALAARGHRISIDTLHAETAAAAVAAGARLINDVSGGAHDPEMLGVAAAASRDHGARFILGHWRGIPDPAHLRSDYADVVTEVRDALTERADAALAAGVDAAHLVIDPGLGFDKTGAQGWALLAHLEALTATGYPVLVGASRKRMIAEALRSEANPGLTAAPAERDLATAVVSAFAAAAGAWGVRVHDVGATVQALAIARAWERGAQIERREGQL</sequence>
<evidence type="ECO:0000256" key="9">
    <source>
        <dbReference type="ARBA" id="ARBA00022909"/>
    </source>
</evidence>
<organism evidence="12 13">
    <name type="scientific">Leucobacter rhizosphaerae</name>
    <dbReference type="NCBI Taxonomy" id="2932245"/>
    <lineage>
        <taxon>Bacteria</taxon>
        <taxon>Bacillati</taxon>
        <taxon>Actinomycetota</taxon>
        <taxon>Actinomycetes</taxon>
        <taxon>Micrococcales</taxon>
        <taxon>Microbacteriaceae</taxon>
        <taxon>Leucobacter</taxon>
    </lineage>
</organism>
<keyword evidence="6 10" id="KW-0808">Transferase</keyword>
<proteinExistence type="inferred from homology"/>
<dbReference type="PROSITE" id="PS00793">
    <property type="entry name" value="DHPS_2"/>
    <property type="match status" value="1"/>
</dbReference>
<evidence type="ECO:0000256" key="4">
    <source>
        <dbReference type="ARBA" id="ARBA00009503"/>
    </source>
</evidence>
<gene>
    <name evidence="12" type="primary">folP</name>
    <name evidence="12" type="ORF">MUN76_13690</name>
</gene>
<evidence type="ECO:0000256" key="2">
    <source>
        <dbReference type="ARBA" id="ARBA00001946"/>
    </source>
</evidence>
<evidence type="ECO:0000256" key="10">
    <source>
        <dbReference type="RuleBase" id="RU361205"/>
    </source>
</evidence>
<evidence type="ECO:0000256" key="6">
    <source>
        <dbReference type="ARBA" id="ARBA00022679"/>
    </source>
</evidence>
<dbReference type="EMBL" id="CP095043">
    <property type="protein sequence ID" value="UOQ60077.1"/>
    <property type="molecule type" value="Genomic_DNA"/>
</dbReference>
<evidence type="ECO:0000259" key="11">
    <source>
        <dbReference type="PROSITE" id="PS50972"/>
    </source>
</evidence>